<comment type="subcellular location">
    <subcellularLocation>
        <location evidence="2">Nucleus</location>
        <location evidence="2">Nucleolus</location>
    </subcellularLocation>
</comment>
<evidence type="ECO:0000256" key="11">
    <source>
        <dbReference type="ARBA" id="ARBA00042154"/>
    </source>
</evidence>
<feature type="compositionally biased region" description="Low complexity" evidence="14">
    <location>
        <begin position="1222"/>
        <end position="1247"/>
    </location>
</feature>
<evidence type="ECO:0000256" key="10">
    <source>
        <dbReference type="ARBA" id="ARBA00041300"/>
    </source>
</evidence>
<evidence type="ECO:0000256" key="9">
    <source>
        <dbReference type="ARBA" id="ARBA00039432"/>
    </source>
</evidence>
<evidence type="ECO:0000256" key="13">
    <source>
        <dbReference type="ARBA" id="ARBA00043009"/>
    </source>
</evidence>
<dbReference type="EMBL" id="OC000622">
    <property type="protein sequence ID" value="CAD7257889.1"/>
    <property type="molecule type" value="Genomic_DNA"/>
</dbReference>
<feature type="compositionally biased region" description="Low complexity" evidence="14">
    <location>
        <begin position="1019"/>
        <end position="1030"/>
    </location>
</feature>
<evidence type="ECO:0000256" key="5">
    <source>
        <dbReference type="ARBA" id="ARBA00022670"/>
    </source>
</evidence>
<dbReference type="GO" id="GO:0042981">
    <property type="term" value="P:regulation of apoptotic process"/>
    <property type="evidence" value="ECO:0007669"/>
    <property type="project" value="TreeGrafter"/>
</dbReference>
<feature type="region of interest" description="Disordered" evidence="14">
    <location>
        <begin position="50"/>
        <end position="125"/>
    </location>
</feature>
<feature type="region of interest" description="Disordered" evidence="14">
    <location>
        <begin position="1016"/>
        <end position="1067"/>
    </location>
</feature>
<feature type="domain" description="USP" evidence="15">
    <location>
        <begin position="239"/>
        <end position="659"/>
    </location>
</feature>
<evidence type="ECO:0000256" key="6">
    <source>
        <dbReference type="ARBA" id="ARBA00022786"/>
    </source>
</evidence>
<gene>
    <name evidence="16" type="ORF">TSIB3V08_LOCUS2135</name>
</gene>
<feature type="compositionally biased region" description="Polar residues" evidence="14">
    <location>
        <begin position="72"/>
        <end position="84"/>
    </location>
</feature>
<keyword evidence="5" id="KW-0645">Protease</keyword>
<dbReference type="InterPro" id="IPR028889">
    <property type="entry name" value="USP"/>
</dbReference>
<dbReference type="AlphaFoldDB" id="A0A7R9FWM0"/>
<evidence type="ECO:0000313" key="16">
    <source>
        <dbReference type="EMBL" id="CAD7257889.1"/>
    </source>
</evidence>
<keyword evidence="8" id="KW-0788">Thiol protease</keyword>
<evidence type="ECO:0000256" key="7">
    <source>
        <dbReference type="ARBA" id="ARBA00022801"/>
    </source>
</evidence>
<dbReference type="InterPro" id="IPR050164">
    <property type="entry name" value="Peptidase_C19"/>
</dbReference>
<dbReference type="GO" id="GO:0005829">
    <property type="term" value="C:cytosol"/>
    <property type="evidence" value="ECO:0007669"/>
    <property type="project" value="TreeGrafter"/>
</dbReference>
<name>A0A7R9FWM0_TIMSH</name>
<evidence type="ECO:0000256" key="2">
    <source>
        <dbReference type="ARBA" id="ARBA00004604"/>
    </source>
</evidence>
<feature type="region of interest" description="Disordered" evidence="14">
    <location>
        <begin position="970"/>
        <end position="993"/>
    </location>
</feature>
<dbReference type="PANTHER" id="PTHR24006:SF758">
    <property type="entry name" value="UBIQUITIN CARBOXYL-TERMINAL HYDROLASE 36"/>
    <property type="match status" value="1"/>
</dbReference>
<dbReference type="PANTHER" id="PTHR24006">
    <property type="entry name" value="UBIQUITIN CARBOXYL-TERMINAL HYDROLASE"/>
    <property type="match status" value="1"/>
</dbReference>
<dbReference type="GO" id="GO:0006508">
    <property type="term" value="P:proteolysis"/>
    <property type="evidence" value="ECO:0007669"/>
    <property type="project" value="UniProtKB-KW"/>
</dbReference>
<dbReference type="InterPro" id="IPR001394">
    <property type="entry name" value="Peptidase_C19_UCH"/>
</dbReference>
<reference evidence="16" key="1">
    <citation type="submission" date="2020-11" db="EMBL/GenBank/DDBJ databases">
        <authorList>
            <person name="Tran Van P."/>
        </authorList>
    </citation>
    <scope>NUCLEOTIDE SEQUENCE</scope>
</reference>
<dbReference type="Pfam" id="PF00443">
    <property type="entry name" value="UCH"/>
    <property type="match status" value="1"/>
</dbReference>
<dbReference type="SUPFAM" id="SSF54001">
    <property type="entry name" value="Cysteine proteinases"/>
    <property type="match status" value="1"/>
</dbReference>
<comment type="catalytic activity">
    <reaction evidence="1">
        <text>Thiol-dependent hydrolysis of ester, thioester, amide, peptide and isopeptide bonds formed by the C-terminal Gly of ubiquitin (a 76-residue protein attached to proteins as an intracellular targeting signal).</text>
        <dbReference type="EC" id="3.4.19.12"/>
    </reaction>
</comment>
<dbReference type="Gene3D" id="3.90.70.10">
    <property type="entry name" value="Cysteine proteinases"/>
    <property type="match status" value="1"/>
</dbReference>
<organism evidence="16">
    <name type="scientific">Timema shepardi</name>
    <name type="common">Walking stick</name>
    <dbReference type="NCBI Taxonomy" id="629360"/>
    <lineage>
        <taxon>Eukaryota</taxon>
        <taxon>Metazoa</taxon>
        <taxon>Ecdysozoa</taxon>
        <taxon>Arthropoda</taxon>
        <taxon>Hexapoda</taxon>
        <taxon>Insecta</taxon>
        <taxon>Pterygota</taxon>
        <taxon>Neoptera</taxon>
        <taxon>Polyneoptera</taxon>
        <taxon>Phasmatodea</taxon>
        <taxon>Timematodea</taxon>
        <taxon>Timematoidea</taxon>
        <taxon>Timematidae</taxon>
        <taxon>Timema</taxon>
    </lineage>
</organism>
<feature type="compositionally biased region" description="Polar residues" evidence="14">
    <location>
        <begin position="1252"/>
        <end position="1261"/>
    </location>
</feature>
<feature type="region of interest" description="Disordered" evidence="14">
    <location>
        <begin position="1222"/>
        <end position="1261"/>
    </location>
</feature>
<feature type="compositionally biased region" description="Basic and acidic residues" evidence="14">
    <location>
        <begin position="90"/>
        <end position="100"/>
    </location>
</feature>
<feature type="region of interest" description="Disordered" evidence="14">
    <location>
        <begin position="188"/>
        <end position="212"/>
    </location>
</feature>
<evidence type="ECO:0000256" key="14">
    <source>
        <dbReference type="SAM" id="MobiDB-lite"/>
    </source>
</evidence>
<keyword evidence="6" id="KW-0833">Ubl conjugation pathway</keyword>
<dbReference type="PROSITE" id="PS50235">
    <property type="entry name" value="USP_3"/>
    <property type="match status" value="1"/>
</dbReference>
<evidence type="ECO:0000256" key="1">
    <source>
        <dbReference type="ARBA" id="ARBA00000707"/>
    </source>
</evidence>
<proteinExistence type="inferred from homology"/>
<dbReference type="GO" id="GO:0005730">
    <property type="term" value="C:nucleolus"/>
    <property type="evidence" value="ECO:0007669"/>
    <property type="project" value="UniProtKB-SubCell"/>
</dbReference>
<dbReference type="PROSITE" id="PS00973">
    <property type="entry name" value="USP_2"/>
    <property type="match status" value="1"/>
</dbReference>
<dbReference type="GO" id="GO:0004843">
    <property type="term" value="F:cysteine-type deubiquitinase activity"/>
    <property type="evidence" value="ECO:0007669"/>
    <property type="project" value="UniProtKB-EC"/>
</dbReference>
<sequence length="1261" mass="140394">MNSASDVVFDCCAHGHIGGGRGGRWDCQVEKALLLSQCRFWRDEEVNPHLRGGRVENHPQFTRPRFEPQSPRPQQSSFNTTSALANYATEAERPPLRFTREPPLGRSKPRKSGNSMPASGGDPVSTALRLSLASSNGHNDLDNKLVASSTRVLLSQIGYELSDSFQSTVLHNLKNKYIVLKSEGSVKENGSATNVSNNHAKPFSNMKPNTDNVLPTPKVTLFPAERAQLGWRGTYPVGAGMINMGNTCYLNSTLQGGGRLDWTGLVVGSDALEIPSLALFHVPALVNWLESDADHLAKCSSSTGSIQGECTICAMHKTLKASHSKSGGAMKPVSIYSKLKPFKHKDLHLYTWQRGDATTMIDFVAYDEQLRGLVKNTRAVHGAEWGTDHFLVISLVELVICKHLMHGQQEDAHEFLRYLLESMEKAYLTRFKAKGPQLSLTDQLREPSLLHVGKDSANICDCRVLDSFSKETTPLNQIFGGYIRTEVVCLQCHAVSTTFQHFQDLLLDIRRASTLDDALAGYFCRERLDDDAYRCERCHKKVSATKKFCIEKPPLVLCLQFKRFSIMGGKINKHVSFSQRLDLTRFLYPQSPLKGQQPLTYRLSAMVTHMGSSVHCGHYTAVALTSSGNYYHFDDSSVRPISLHSALETNAYIIIYEMERNPHKVVPSCSTPGSSTVTSSLTSLNSVDINGERYGPSIRPIVPPLKPPDHKFTPAIVPVHNRSGSSMTPSAVRFTSPTVAKPTNRPAVFAVHKPNTSTSQLPPVKDRGRVAFELQPRLGVHVKNTKVNHHLPSTTSLVPYESDDSSGSDAESPPVRGLDMPSLSPCFSRSPQESNASSSLTLFPKIGQAKEIVPRVLDINKGGKVLVASNKDVGLVACQSVLSNSSVERGSVEIVSGSETLNKVRKPEVEALQVNTCLPVTPLKITKSGWQVTDVSLHSPSVHSESSGISVASSTTGWTVSDVKRCQAATSSPKKKIVNGSFEDSEKSSVGVEGRMKELVSRILPGPQFTDKQLSKAVSQSQSKQTNNQSECSPLLSGPKNHPGSISELVHTKDEKRERKAKKKHTEHINENGYSVKPANDDRYEWVEKTQETLMSANKEHGNGHCWNGSRNSTVVDHLTKLSHRGYGNNVSSWLGGRTHLDREVADERREERKRIHDNQYDEELDLGRVKKVKHHHDKDTEYRPKHNVFQEYHNFKHQWNNNNKSGSYHNSNYPTKMNYTNNNNYKSRNHNNYRYNNNNNNNRYNNGYGKHQQNNRYKRW</sequence>
<dbReference type="InterPro" id="IPR018200">
    <property type="entry name" value="USP_CS"/>
</dbReference>
<protein>
    <recommendedName>
        <fullName evidence="9">Ubiquitin carboxyl-terminal hydrolase 36</fullName>
        <ecNumber evidence="4">3.4.19.12</ecNumber>
    </recommendedName>
    <alternativeName>
        <fullName evidence="12">Deubiquitinating enzyme 36</fullName>
    </alternativeName>
    <alternativeName>
        <fullName evidence="11">Protein scrawny</fullName>
    </alternativeName>
    <alternativeName>
        <fullName evidence="10">Ubiquitin thioesterase 36</fullName>
    </alternativeName>
    <alternativeName>
        <fullName evidence="13">Ubiquitin-specific-processing protease 36</fullName>
    </alternativeName>
</protein>
<feature type="region of interest" description="Disordered" evidence="14">
    <location>
        <begin position="783"/>
        <end position="837"/>
    </location>
</feature>
<dbReference type="InterPro" id="IPR038765">
    <property type="entry name" value="Papain-like_cys_pep_sf"/>
</dbReference>
<evidence type="ECO:0000256" key="4">
    <source>
        <dbReference type="ARBA" id="ARBA00012759"/>
    </source>
</evidence>
<evidence type="ECO:0000256" key="3">
    <source>
        <dbReference type="ARBA" id="ARBA00009085"/>
    </source>
</evidence>
<dbReference type="GO" id="GO:0016579">
    <property type="term" value="P:protein deubiquitination"/>
    <property type="evidence" value="ECO:0007669"/>
    <property type="project" value="InterPro"/>
</dbReference>
<feature type="compositionally biased region" description="Polar residues" evidence="14">
    <location>
        <begin position="188"/>
        <end position="199"/>
    </location>
</feature>
<evidence type="ECO:0000259" key="15">
    <source>
        <dbReference type="PROSITE" id="PS50235"/>
    </source>
</evidence>
<dbReference type="PROSITE" id="PS00972">
    <property type="entry name" value="USP_1"/>
    <property type="match status" value="1"/>
</dbReference>
<keyword evidence="7" id="KW-0378">Hydrolase</keyword>
<dbReference type="EC" id="3.4.19.12" evidence="4"/>
<feature type="compositionally biased region" description="Polar residues" evidence="14">
    <location>
        <begin position="825"/>
        <end position="837"/>
    </location>
</feature>
<evidence type="ECO:0000256" key="8">
    <source>
        <dbReference type="ARBA" id="ARBA00022807"/>
    </source>
</evidence>
<comment type="similarity">
    <text evidence="3">Belongs to the peptidase C19 family.</text>
</comment>
<accession>A0A7R9FWM0</accession>
<evidence type="ECO:0000256" key="12">
    <source>
        <dbReference type="ARBA" id="ARBA00042420"/>
    </source>
</evidence>